<dbReference type="GO" id="GO:0008270">
    <property type="term" value="F:zinc ion binding"/>
    <property type="evidence" value="ECO:0007669"/>
    <property type="project" value="UniProtKB-KW"/>
</dbReference>
<dbReference type="PROSITE" id="PS00028">
    <property type="entry name" value="ZINC_FINGER_C2H2_1"/>
    <property type="match status" value="1"/>
</dbReference>
<dbReference type="InterPro" id="IPR013087">
    <property type="entry name" value="Znf_C2H2_type"/>
</dbReference>
<dbReference type="InterPro" id="IPR036236">
    <property type="entry name" value="Znf_C2H2_sf"/>
</dbReference>
<keyword evidence="1" id="KW-0479">Metal-binding</keyword>
<sequence>MTCDYANYGSEPFLDHKYMKVCMDHFREDDIEVLYKHNDERNQGCPHCRKTYKSKDVLDRHIMLSHGDVTPKRRMTTSLPPVSYKYHLCLKNSLQYA</sequence>
<feature type="domain" description="C2H2-type" evidence="2">
    <location>
        <begin position="43"/>
        <end position="71"/>
    </location>
</feature>
<dbReference type="Gene3D" id="3.30.160.60">
    <property type="entry name" value="Classic Zinc Finger"/>
    <property type="match status" value="1"/>
</dbReference>
<keyword evidence="1" id="KW-0863">Zinc-finger</keyword>
<keyword evidence="1" id="KW-0862">Zinc</keyword>
<protein>
    <recommendedName>
        <fullName evidence="2">C2H2-type domain-containing protein</fullName>
    </recommendedName>
</protein>
<evidence type="ECO:0000259" key="2">
    <source>
        <dbReference type="PROSITE" id="PS50157"/>
    </source>
</evidence>
<organism evidence="3 4">
    <name type="scientific">Oopsacas minuta</name>
    <dbReference type="NCBI Taxonomy" id="111878"/>
    <lineage>
        <taxon>Eukaryota</taxon>
        <taxon>Metazoa</taxon>
        <taxon>Porifera</taxon>
        <taxon>Hexactinellida</taxon>
        <taxon>Hexasterophora</taxon>
        <taxon>Lyssacinosida</taxon>
        <taxon>Leucopsacidae</taxon>
        <taxon>Oopsacas</taxon>
    </lineage>
</organism>
<dbReference type="SUPFAM" id="SSF57667">
    <property type="entry name" value="beta-beta-alpha zinc fingers"/>
    <property type="match status" value="1"/>
</dbReference>
<evidence type="ECO:0000256" key="1">
    <source>
        <dbReference type="PROSITE-ProRule" id="PRU00042"/>
    </source>
</evidence>
<dbReference type="AlphaFoldDB" id="A0AAV7KNU7"/>
<dbReference type="Proteomes" id="UP001165289">
    <property type="component" value="Unassembled WGS sequence"/>
</dbReference>
<evidence type="ECO:0000313" key="4">
    <source>
        <dbReference type="Proteomes" id="UP001165289"/>
    </source>
</evidence>
<dbReference type="PROSITE" id="PS50157">
    <property type="entry name" value="ZINC_FINGER_C2H2_2"/>
    <property type="match status" value="1"/>
</dbReference>
<name>A0AAV7KNU7_9METZ</name>
<gene>
    <name evidence="3" type="ORF">LOD99_10160</name>
</gene>
<keyword evidence="4" id="KW-1185">Reference proteome</keyword>
<accession>A0AAV7KNU7</accession>
<dbReference type="EMBL" id="JAKMXF010000020">
    <property type="protein sequence ID" value="KAI6661181.1"/>
    <property type="molecule type" value="Genomic_DNA"/>
</dbReference>
<comment type="caution">
    <text evidence="3">The sequence shown here is derived from an EMBL/GenBank/DDBJ whole genome shotgun (WGS) entry which is preliminary data.</text>
</comment>
<reference evidence="3 4" key="1">
    <citation type="journal article" date="2023" name="BMC Biol.">
        <title>The compact genome of the sponge Oopsacas minuta (Hexactinellida) is lacking key metazoan core genes.</title>
        <authorList>
            <person name="Santini S."/>
            <person name="Schenkelaars Q."/>
            <person name="Jourda C."/>
            <person name="Duchesne M."/>
            <person name="Belahbib H."/>
            <person name="Rocher C."/>
            <person name="Selva M."/>
            <person name="Riesgo A."/>
            <person name="Vervoort M."/>
            <person name="Leys S.P."/>
            <person name="Kodjabachian L."/>
            <person name="Le Bivic A."/>
            <person name="Borchiellini C."/>
            <person name="Claverie J.M."/>
            <person name="Renard E."/>
        </authorList>
    </citation>
    <scope>NUCLEOTIDE SEQUENCE [LARGE SCALE GENOMIC DNA]</scope>
    <source>
        <strain evidence="3">SPO-2</strain>
    </source>
</reference>
<proteinExistence type="predicted"/>
<evidence type="ECO:0000313" key="3">
    <source>
        <dbReference type="EMBL" id="KAI6661181.1"/>
    </source>
</evidence>